<accession>A0A915JWS8</accession>
<organism evidence="1 2">
    <name type="scientific">Romanomermis culicivorax</name>
    <name type="common">Nematode worm</name>
    <dbReference type="NCBI Taxonomy" id="13658"/>
    <lineage>
        <taxon>Eukaryota</taxon>
        <taxon>Metazoa</taxon>
        <taxon>Ecdysozoa</taxon>
        <taxon>Nematoda</taxon>
        <taxon>Enoplea</taxon>
        <taxon>Dorylaimia</taxon>
        <taxon>Mermithida</taxon>
        <taxon>Mermithoidea</taxon>
        <taxon>Mermithidae</taxon>
        <taxon>Romanomermis</taxon>
    </lineage>
</organism>
<dbReference type="AlphaFoldDB" id="A0A915JWS8"/>
<name>A0A915JWS8_ROMCU</name>
<reference evidence="2" key="1">
    <citation type="submission" date="2022-11" db="UniProtKB">
        <authorList>
            <consortium name="WormBaseParasite"/>
        </authorList>
    </citation>
    <scope>IDENTIFICATION</scope>
</reference>
<evidence type="ECO:0000313" key="1">
    <source>
        <dbReference type="Proteomes" id="UP000887565"/>
    </source>
</evidence>
<sequence length="87" mass="9485">MAGPTAVQTPVKPPTAYHIPKLAAQPASMQAIQPVVSKVVPAVQIAPRDPAIDSGIPDIYTAEEVRKFREEGRMDDQIKRLGRRKIA</sequence>
<dbReference type="WBParaSite" id="nRc.2.0.1.t30781-RA">
    <property type="protein sequence ID" value="nRc.2.0.1.t30781-RA"/>
    <property type="gene ID" value="nRc.2.0.1.g30781"/>
</dbReference>
<proteinExistence type="predicted"/>
<protein>
    <submittedName>
        <fullName evidence="2">Uncharacterized protein</fullName>
    </submittedName>
</protein>
<keyword evidence="1" id="KW-1185">Reference proteome</keyword>
<dbReference type="Proteomes" id="UP000887565">
    <property type="component" value="Unplaced"/>
</dbReference>
<evidence type="ECO:0000313" key="2">
    <source>
        <dbReference type="WBParaSite" id="nRc.2.0.1.t30781-RA"/>
    </source>
</evidence>